<dbReference type="InterPro" id="IPR036393">
    <property type="entry name" value="AceGlu_kinase-like_sf"/>
</dbReference>
<dbReference type="GO" id="GO:0004349">
    <property type="term" value="F:glutamate 5-kinase activity"/>
    <property type="evidence" value="ECO:0007669"/>
    <property type="project" value="UniProtKB-UniRule"/>
</dbReference>
<proteinExistence type="inferred from homology"/>
<comment type="pathway">
    <text evidence="8">Amino-acid biosynthesis; L-proline biosynthesis; L-glutamate 5-semialdehyde from L-glutamate: step 1/2.</text>
</comment>
<dbReference type="NCBIfam" id="TIGR01027">
    <property type="entry name" value="proB"/>
    <property type="match status" value="1"/>
</dbReference>
<dbReference type="InterPro" id="IPR001048">
    <property type="entry name" value="Asp/Glu/Uridylate_kinase"/>
</dbReference>
<comment type="catalytic activity">
    <reaction evidence="8">
        <text>L-glutamate + ATP = L-glutamyl 5-phosphate + ADP</text>
        <dbReference type="Rhea" id="RHEA:14877"/>
        <dbReference type="ChEBI" id="CHEBI:29985"/>
        <dbReference type="ChEBI" id="CHEBI:30616"/>
        <dbReference type="ChEBI" id="CHEBI:58274"/>
        <dbReference type="ChEBI" id="CHEBI:456216"/>
        <dbReference type="EC" id="2.7.2.11"/>
    </reaction>
</comment>
<evidence type="ECO:0000256" key="3">
    <source>
        <dbReference type="ARBA" id="ARBA00022650"/>
    </source>
</evidence>
<feature type="binding site" evidence="8">
    <location>
        <position position="187"/>
    </location>
    <ligand>
        <name>substrate</name>
    </ligand>
</feature>
<dbReference type="PROSITE" id="PS50890">
    <property type="entry name" value="PUA"/>
    <property type="match status" value="1"/>
</dbReference>
<dbReference type="InterPro" id="IPR005715">
    <property type="entry name" value="Glu_5kinase/COase_Synthase"/>
</dbReference>
<dbReference type="FunFam" id="2.30.130.10:FF:000007">
    <property type="entry name" value="Glutamate 5-kinase"/>
    <property type="match status" value="1"/>
</dbReference>
<feature type="binding site" evidence="8">
    <location>
        <begin position="207"/>
        <end position="208"/>
    </location>
    <ligand>
        <name>ATP</name>
        <dbReference type="ChEBI" id="CHEBI:30616"/>
    </ligand>
</feature>
<dbReference type="SMART" id="SM00359">
    <property type="entry name" value="PUA"/>
    <property type="match status" value="1"/>
</dbReference>
<gene>
    <name evidence="8" type="primary">proB</name>
    <name evidence="10" type="ORF">DCCM_1990</name>
</gene>
<dbReference type="Pfam" id="PF00696">
    <property type="entry name" value="AA_kinase"/>
    <property type="match status" value="1"/>
</dbReference>
<dbReference type="CDD" id="cd21157">
    <property type="entry name" value="PUA_G5K"/>
    <property type="match status" value="1"/>
</dbReference>
<evidence type="ECO:0000256" key="2">
    <source>
        <dbReference type="ARBA" id="ARBA00022605"/>
    </source>
</evidence>
<dbReference type="PANTHER" id="PTHR43654">
    <property type="entry name" value="GLUTAMATE 5-KINASE"/>
    <property type="match status" value="1"/>
</dbReference>
<dbReference type="SUPFAM" id="SSF88697">
    <property type="entry name" value="PUA domain-like"/>
    <property type="match status" value="1"/>
</dbReference>
<dbReference type="PROSITE" id="PS00902">
    <property type="entry name" value="GLUTAMATE_5_KINASE"/>
    <property type="match status" value="1"/>
</dbReference>
<dbReference type="PRINTS" id="PR00474">
    <property type="entry name" value="GLU5KINASE"/>
</dbReference>
<keyword evidence="7 8" id="KW-0067">ATP-binding</keyword>
<evidence type="ECO:0000256" key="4">
    <source>
        <dbReference type="ARBA" id="ARBA00022679"/>
    </source>
</evidence>
<dbReference type="Gene3D" id="3.40.1160.10">
    <property type="entry name" value="Acetylglutamate kinase-like"/>
    <property type="match status" value="1"/>
</dbReference>
<dbReference type="PIRSF" id="PIRSF000729">
    <property type="entry name" value="GK"/>
    <property type="match status" value="1"/>
</dbReference>
<dbReference type="EMBL" id="BFAV01000071">
    <property type="protein sequence ID" value="GBF32893.1"/>
    <property type="molecule type" value="Genomic_DNA"/>
</dbReference>
<evidence type="ECO:0000256" key="1">
    <source>
        <dbReference type="ARBA" id="ARBA00022490"/>
    </source>
</evidence>
<feature type="binding site" evidence="8">
    <location>
        <begin position="249"/>
        <end position="255"/>
    </location>
    <ligand>
        <name>ATP</name>
        <dbReference type="ChEBI" id="CHEBI:30616"/>
    </ligand>
</feature>
<comment type="caution">
    <text evidence="10">The sequence shown here is derived from an EMBL/GenBank/DDBJ whole genome shotgun (WGS) entry which is preliminary data.</text>
</comment>
<evidence type="ECO:0000259" key="9">
    <source>
        <dbReference type="SMART" id="SM00359"/>
    </source>
</evidence>
<dbReference type="AlphaFoldDB" id="A0A2L2XB43"/>
<evidence type="ECO:0000313" key="11">
    <source>
        <dbReference type="Proteomes" id="UP000239549"/>
    </source>
</evidence>
<organism evidence="10 11">
    <name type="scientific">Desulfocucumis palustris</name>
    <dbReference type="NCBI Taxonomy" id="1898651"/>
    <lineage>
        <taxon>Bacteria</taxon>
        <taxon>Bacillati</taxon>
        <taxon>Bacillota</taxon>
        <taxon>Clostridia</taxon>
        <taxon>Eubacteriales</taxon>
        <taxon>Desulfocucumaceae</taxon>
        <taxon>Desulfocucumis</taxon>
    </lineage>
</organism>
<dbReference type="InterPro" id="IPR041739">
    <property type="entry name" value="G5K_ProB"/>
</dbReference>
<feature type="binding site" evidence="8">
    <location>
        <position position="88"/>
    </location>
    <ligand>
        <name>substrate</name>
    </ligand>
</feature>
<comment type="subcellular location">
    <subcellularLocation>
        <location evidence="8">Cytoplasm</location>
    </subcellularLocation>
</comment>
<keyword evidence="6 8" id="KW-0418">Kinase</keyword>
<dbReference type="InterPro" id="IPR036974">
    <property type="entry name" value="PUA_sf"/>
</dbReference>
<dbReference type="EC" id="2.7.2.11" evidence="8"/>
<keyword evidence="5 8" id="KW-0547">Nucleotide-binding</keyword>
<dbReference type="HAMAP" id="MF_00456">
    <property type="entry name" value="ProB"/>
    <property type="match status" value="1"/>
</dbReference>
<accession>A0A2L2XB43</accession>
<keyword evidence="4 8" id="KW-0808">Transferase</keyword>
<evidence type="ECO:0000313" key="10">
    <source>
        <dbReference type="EMBL" id="GBF32893.1"/>
    </source>
</evidence>
<protein>
    <recommendedName>
        <fullName evidence="8">Glutamate 5-kinase</fullName>
        <ecNumber evidence="8">2.7.2.11</ecNumber>
    </recommendedName>
    <alternativeName>
        <fullName evidence="8">Gamma-glutamyl kinase</fullName>
        <shortName evidence="8">GK</shortName>
    </alternativeName>
</protein>
<dbReference type="CDD" id="cd04242">
    <property type="entry name" value="AAK_G5K_ProB"/>
    <property type="match status" value="1"/>
</dbReference>
<keyword evidence="11" id="KW-1185">Reference proteome</keyword>
<dbReference type="GO" id="GO:0005524">
    <property type="term" value="F:ATP binding"/>
    <property type="evidence" value="ECO:0007669"/>
    <property type="project" value="UniProtKB-KW"/>
</dbReference>
<dbReference type="InterPro" id="IPR011529">
    <property type="entry name" value="Glu_5kinase"/>
</dbReference>
<dbReference type="GO" id="GO:0055129">
    <property type="term" value="P:L-proline biosynthetic process"/>
    <property type="evidence" value="ECO:0007669"/>
    <property type="project" value="UniProtKB-UniRule"/>
</dbReference>
<dbReference type="Pfam" id="PF01472">
    <property type="entry name" value="PUA"/>
    <property type="match status" value="1"/>
</dbReference>
<dbReference type="Proteomes" id="UP000239549">
    <property type="component" value="Unassembled WGS sequence"/>
</dbReference>
<dbReference type="GO" id="GO:0005829">
    <property type="term" value="C:cytosol"/>
    <property type="evidence" value="ECO:0007669"/>
    <property type="project" value="TreeGrafter"/>
</dbReference>
<dbReference type="PANTHER" id="PTHR43654:SF1">
    <property type="entry name" value="ISOPENTENYL PHOSPHATE KINASE"/>
    <property type="match status" value="1"/>
</dbReference>
<dbReference type="InterPro" id="IPR001057">
    <property type="entry name" value="Glu/AcGlu_kinase"/>
</dbReference>
<feature type="domain" description="PUA" evidence="9">
    <location>
        <begin position="314"/>
        <end position="388"/>
    </location>
</feature>
<dbReference type="FunFam" id="3.40.1160.10:FF:000018">
    <property type="entry name" value="Glutamate 5-kinase"/>
    <property type="match status" value="1"/>
</dbReference>
<dbReference type="InterPro" id="IPR019797">
    <property type="entry name" value="Glutamate_5-kinase_CS"/>
</dbReference>
<dbReference type="GO" id="GO:0003723">
    <property type="term" value="F:RNA binding"/>
    <property type="evidence" value="ECO:0007669"/>
    <property type="project" value="InterPro"/>
</dbReference>
<dbReference type="InterPro" id="IPR015947">
    <property type="entry name" value="PUA-like_sf"/>
</dbReference>
<comment type="function">
    <text evidence="8">Catalyzes the transfer of a phosphate group to glutamate to form L-glutamate 5-phosphate.</text>
</comment>
<evidence type="ECO:0000256" key="8">
    <source>
        <dbReference type="HAMAP-Rule" id="MF_00456"/>
    </source>
</evidence>
<evidence type="ECO:0000256" key="5">
    <source>
        <dbReference type="ARBA" id="ARBA00022741"/>
    </source>
</evidence>
<reference evidence="11" key="1">
    <citation type="submission" date="2018-02" db="EMBL/GenBank/DDBJ databases">
        <title>Genome sequence of Desulfocucumis palustris strain NAW-5.</title>
        <authorList>
            <person name="Watanabe M."/>
            <person name="Kojima H."/>
            <person name="Fukui M."/>
        </authorList>
    </citation>
    <scope>NUCLEOTIDE SEQUENCE [LARGE SCALE GENOMIC DNA]</scope>
    <source>
        <strain evidence="11">NAW-5</strain>
    </source>
</reference>
<dbReference type="Gene3D" id="2.30.130.10">
    <property type="entry name" value="PUA domain"/>
    <property type="match status" value="1"/>
</dbReference>
<evidence type="ECO:0000256" key="7">
    <source>
        <dbReference type="ARBA" id="ARBA00022840"/>
    </source>
</evidence>
<keyword evidence="3 8" id="KW-0641">Proline biosynthesis</keyword>
<sequence length="406" mass="44318">MYTVGILWINIKTLCYNVICFYNNHYLQVKDMQKPARDFSEVKRIVVKVGSSSLIYDTGKPNLARMEMLVRQLADLHNRGLDILLVTSGAIGVGFNRLGYSQKPKSIPEKQAAAAVGQGILMHMYEKFFAEYGVMVGQILLTREDFSDRRRFLNARNTMYALLGLRVIPVINENDTVTVEEIKLGDNDTLAAQVAGLVDADLLLLLSDIDGLYTSNPKTDPGAIIIPMVTEINREIEAMAGGAGSSVGTGGMSTKLHAARMAMHSGLPTVLAGAGSEDIIRRVVAGEQVGTVFWPSVRLDNKKRWIAYCAAVQGKLHVDEGAVQALLHRGKSLLPSGITRVEGVFDMGNTVSVIAPDGREIARGIVNYSAGEVNLIKGLKTRDIQGVLGHKDYDEVVHRNNLVLDI</sequence>
<feature type="binding site" evidence="8">
    <location>
        <position position="48"/>
    </location>
    <ligand>
        <name>ATP</name>
        <dbReference type="ChEBI" id="CHEBI:30616"/>
    </ligand>
</feature>
<keyword evidence="2 8" id="KW-0028">Amino-acid biosynthesis</keyword>
<comment type="similarity">
    <text evidence="8">Belongs to the glutamate 5-kinase family.</text>
</comment>
<dbReference type="UniPathway" id="UPA00098">
    <property type="reaction ID" value="UER00359"/>
</dbReference>
<evidence type="ECO:0000256" key="6">
    <source>
        <dbReference type="ARBA" id="ARBA00022777"/>
    </source>
</evidence>
<keyword evidence="1 8" id="KW-0963">Cytoplasm</keyword>
<feature type="binding site" evidence="8">
    <location>
        <position position="175"/>
    </location>
    <ligand>
        <name>substrate</name>
    </ligand>
</feature>
<dbReference type="InterPro" id="IPR002478">
    <property type="entry name" value="PUA"/>
</dbReference>
<dbReference type="SUPFAM" id="SSF53633">
    <property type="entry name" value="Carbamate kinase-like"/>
    <property type="match status" value="1"/>
</dbReference>
<name>A0A2L2XB43_9FIRM</name>